<dbReference type="NCBIfam" id="TIGR02532">
    <property type="entry name" value="IV_pilin_GFxxxE"/>
    <property type="match status" value="1"/>
</dbReference>
<keyword evidence="1" id="KW-0472">Membrane</keyword>
<proteinExistence type="predicted"/>
<evidence type="ECO:0000256" key="1">
    <source>
        <dbReference type="SAM" id="Phobius"/>
    </source>
</evidence>
<keyword evidence="3" id="KW-1185">Reference proteome</keyword>
<name>A0A0S2KAP9_9GAMM</name>
<evidence type="ECO:0000313" key="2">
    <source>
        <dbReference type="EMBL" id="ALO45368.1"/>
    </source>
</evidence>
<keyword evidence="1" id="KW-0812">Transmembrane</keyword>
<sequence length="255" mass="27256">MKTPINHRELDLRHRGFSLIEMAVVLMILGFLLSGLLVSLSQSTENTRRTDANAQLKRIEEALLGFAQANGRLPCPASHTSAGQEAIVDVATGVCNVPTTVTHGFVPAATLGLTGAVNADGLLTDPWGNPYRYSVSNRIQGANRAFTSSVGMTALFAAAPLNNTNMLRVCRQAPCVDIITDLAPAVVLSMGANWSSFSSANEVANAGNVVVGGYRLTNTNDFVSTEYNETTFDDLIIWISPNILFSRMISAGRLP</sequence>
<protein>
    <recommendedName>
        <fullName evidence="4">Prepilin-type N-terminal cleavage/methylation domain-containing protein</fullName>
    </recommendedName>
</protein>
<dbReference type="SUPFAM" id="SSF54523">
    <property type="entry name" value="Pili subunits"/>
    <property type="match status" value="1"/>
</dbReference>
<dbReference type="PATRIC" id="fig|1249552.3.peg.693"/>
<dbReference type="Pfam" id="PF07963">
    <property type="entry name" value="N_methyl"/>
    <property type="match status" value="1"/>
</dbReference>
<dbReference type="OrthoDB" id="7067387at2"/>
<dbReference type="PANTHER" id="PTHR30093">
    <property type="entry name" value="GENERAL SECRETION PATHWAY PROTEIN G"/>
    <property type="match status" value="1"/>
</dbReference>
<gene>
    <name evidence="2" type="ORF">PS2015_688</name>
</gene>
<dbReference type="KEGG" id="pspi:PS2015_688"/>
<evidence type="ECO:0008006" key="4">
    <source>
        <dbReference type="Google" id="ProtNLM"/>
    </source>
</evidence>
<evidence type="ECO:0000313" key="3">
    <source>
        <dbReference type="Proteomes" id="UP000065641"/>
    </source>
</evidence>
<organism evidence="2 3">
    <name type="scientific">Pseudohongiella spirulinae</name>
    <dbReference type="NCBI Taxonomy" id="1249552"/>
    <lineage>
        <taxon>Bacteria</taxon>
        <taxon>Pseudomonadati</taxon>
        <taxon>Pseudomonadota</taxon>
        <taxon>Gammaproteobacteria</taxon>
        <taxon>Pseudomonadales</taxon>
        <taxon>Pseudohongiellaceae</taxon>
        <taxon>Pseudohongiella</taxon>
    </lineage>
</organism>
<accession>A0A0S2KAP9</accession>
<keyword evidence="1" id="KW-1133">Transmembrane helix</keyword>
<dbReference type="Gene3D" id="3.30.700.10">
    <property type="entry name" value="Glycoprotein, Type 4 Pilin"/>
    <property type="match status" value="1"/>
</dbReference>
<dbReference type="Proteomes" id="UP000065641">
    <property type="component" value="Chromosome"/>
</dbReference>
<dbReference type="InterPro" id="IPR012902">
    <property type="entry name" value="N_methyl_site"/>
</dbReference>
<reference evidence="2 3" key="1">
    <citation type="submission" date="2015-11" db="EMBL/GenBank/DDBJ databases">
        <authorList>
            <person name="Zhang Y."/>
            <person name="Guo Z."/>
        </authorList>
    </citation>
    <scope>NUCLEOTIDE SEQUENCE [LARGE SCALE GENOMIC DNA]</scope>
    <source>
        <strain evidence="2 3">KCTC 32221</strain>
    </source>
</reference>
<dbReference type="RefSeq" id="WP_058020912.1">
    <property type="nucleotide sequence ID" value="NZ_CP013189.1"/>
</dbReference>
<dbReference type="EMBL" id="CP013189">
    <property type="protein sequence ID" value="ALO45368.1"/>
    <property type="molecule type" value="Genomic_DNA"/>
</dbReference>
<dbReference type="STRING" id="1249552.PS2015_688"/>
<dbReference type="PROSITE" id="PS00409">
    <property type="entry name" value="PROKAR_NTER_METHYL"/>
    <property type="match status" value="1"/>
</dbReference>
<dbReference type="AlphaFoldDB" id="A0A0S2KAP9"/>
<dbReference type="InterPro" id="IPR045584">
    <property type="entry name" value="Pilin-like"/>
</dbReference>
<feature type="transmembrane region" description="Helical" evidence="1">
    <location>
        <begin position="20"/>
        <end position="40"/>
    </location>
</feature>